<dbReference type="InterPro" id="IPR017853">
    <property type="entry name" value="GH"/>
</dbReference>
<dbReference type="GO" id="GO:0009341">
    <property type="term" value="C:beta-galactosidase complex"/>
    <property type="evidence" value="ECO:0007669"/>
    <property type="project" value="InterPro"/>
</dbReference>
<dbReference type="Proteomes" id="UP000642748">
    <property type="component" value="Unassembled WGS sequence"/>
</dbReference>
<dbReference type="SUPFAM" id="SSF51445">
    <property type="entry name" value="(Trans)glycosidases"/>
    <property type="match status" value="1"/>
</dbReference>
<keyword evidence="1" id="KW-0378">Hydrolase</keyword>
<evidence type="ECO:0000259" key="3">
    <source>
        <dbReference type="Pfam" id="PF02449"/>
    </source>
</evidence>
<evidence type="ECO:0000313" key="4">
    <source>
        <dbReference type="EMBL" id="GIH16293.1"/>
    </source>
</evidence>
<organism evidence="4 5">
    <name type="scientific">Rugosimonospora africana</name>
    <dbReference type="NCBI Taxonomy" id="556532"/>
    <lineage>
        <taxon>Bacteria</taxon>
        <taxon>Bacillati</taxon>
        <taxon>Actinomycetota</taxon>
        <taxon>Actinomycetes</taxon>
        <taxon>Micromonosporales</taxon>
        <taxon>Micromonosporaceae</taxon>
        <taxon>Rugosimonospora</taxon>
    </lineage>
</organism>
<dbReference type="Gene3D" id="3.20.20.80">
    <property type="entry name" value="Glycosidases"/>
    <property type="match status" value="2"/>
</dbReference>
<accession>A0A8J3QT10</accession>
<dbReference type="AlphaFoldDB" id="A0A8J3QT10"/>
<evidence type="ECO:0000256" key="1">
    <source>
        <dbReference type="ARBA" id="ARBA00022801"/>
    </source>
</evidence>
<evidence type="ECO:0000313" key="5">
    <source>
        <dbReference type="Proteomes" id="UP000642748"/>
    </source>
</evidence>
<proteinExistence type="predicted"/>
<gene>
    <name evidence="4" type="ORF">Raf01_44650</name>
</gene>
<dbReference type="RefSeq" id="WP_203919885.1">
    <property type="nucleotide sequence ID" value="NZ_BONZ01000041.1"/>
</dbReference>
<dbReference type="EMBL" id="BONZ01000041">
    <property type="protein sequence ID" value="GIH16293.1"/>
    <property type="molecule type" value="Genomic_DNA"/>
</dbReference>
<dbReference type="InterPro" id="IPR013529">
    <property type="entry name" value="Glyco_hydro_42_N"/>
</dbReference>
<dbReference type="Pfam" id="PF02449">
    <property type="entry name" value="Glyco_hydro_42"/>
    <property type="match status" value="1"/>
</dbReference>
<evidence type="ECO:0000256" key="2">
    <source>
        <dbReference type="ARBA" id="ARBA00023295"/>
    </source>
</evidence>
<keyword evidence="5" id="KW-1185">Reference proteome</keyword>
<feature type="domain" description="Glycoside hydrolase family 42 N-terminal" evidence="3">
    <location>
        <begin position="83"/>
        <end position="190"/>
    </location>
</feature>
<dbReference type="GO" id="GO:0005975">
    <property type="term" value="P:carbohydrate metabolic process"/>
    <property type="evidence" value="ECO:0007669"/>
    <property type="project" value="InterPro"/>
</dbReference>
<protein>
    <recommendedName>
        <fullName evidence="3">Glycoside hydrolase family 42 N-terminal domain-containing protein</fullName>
    </recommendedName>
</protein>
<comment type="caution">
    <text evidence="4">The sequence shown here is derived from an EMBL/GenBank/DDBJ whole genome shotgun (WGS) entry which is preliminary data.</text>
</comment>
<sequence>MTAAMVTAGVATAGAIAAALVAPVAAQVRIARAARPLTDGWSGMPVAGRGATRLGLSFRPRQAEAMGLESDACLRTLLAYPFQVIRLAAYWDRIEPAPGSFQPDELDRQIDAAEQAGKDIIVCVGAVKAFGYPEFFVPGHHLPQPLREGRLVEPGHHPALLGAATGFVTQIVRRYRDRPAIVAWQVEHEAVDPLGMEHSWRLSEDFVRREVDAVRAADPTRPVLMNGFLPTSLPVAVQQGWRTRDQGDSLSVAQRLADIVGVDFYPRHALVAAAGRSVYLDGSRTPWQQRRRRRLFARAAATGKQVMVSEGQAEPWEAVTDPPSPDHAGMYSCLPEHVIGNFNQCMRWSREARSPVSAYLFWGAEYWLLRERGGDSRYLRAFQRVLECS</sequence>
<name>A0A8J3QT10_9ACTN</name>
<keyword evidence="2" id="KW-0326">Glycosidase</keyword>
<dbReference type="GO" id="GO:0004565">
    <property type="term" value="F:beta-galactosidase activity"/>
    <property type="evidence" value="ECO:0007669"/>
    <property type="project" value="InterPro"/>
</dbReference>
<reference evidence="4" key="1">
    <citation type="submission" date="2021-01" db="EMBL/GenBank/DDBJ databases">
        <title>Whole genome shotgun sequence of Rugosimonospora africana NBRC 104875.</title>
        <authorList>
            <person name="Komaki H."/>
            <person name="Tamura T."/>
        </authorList>
    </citation>
    <scope>NUCLEOTIDE SEQUENCE</scope>
    <source>
        <strain evidence="4">NBRC 104875</strain>
    </source>
</reference>